<dbReference type="OrthoDB" id="668782at2"/>
<evidence type="ECO:0000313" key="3">
    <source>
        <dbReference type="Proteomes" id="UP000305282"/>
    </source>
</evidence>
<comment type="caution">
    <text evidence="2">The sequence shown here is derived from an EMBL/GenBank/DDBJ whole genome shotgun (WGS) entry which is preliminary data.</text>
</comment>
<dbReference type="EMBL" id="SSXH01000484">
    <property type="protein sequence ID" value="THJ67590.1"/>
    <property type="molecule type" value="Genomic_DNA"/>
</dbReference>
<keyword evidence="3" id="KW-1185">Reference proteome</keyword>
<dbReference type="AlphaFoldDB" id="A0A4S5E7Y1"/>
<evidence type="ECO:0000256" key="1">
    <source>
        <dbReference type="SAM" id="MobiDB-lite"/>
    </source>
</evidence>
<name>A0A4S5E7Y1_9ACTN</name>
<sequence length="98" mass="10869">MAGSVPATNAANVGRPSTEEKQMAKYLLLKHYRGAPASINDVPMDRWTPSERPSGPHRSGRRRPLISCRASPGRDSVRNQPSLRRPWTPGRCLSPNPR</sequence>
<protein>
    <submittedName>
        <fullName evidence="2">Uncharacterized protein</fullName>
    </submittedName>
</protein>
<gene>
    <name evidence="2" type="ORF">E7Y31_16810</name>
</gene>
<organism evidence="2 3">
    <name type="scientific">Candidatus Frankia alpina</name>
    <dbReference type="NCBI Taxonomy" id="2699483"/>
    <lineage>
        <taxon>Bacteria</taxon>
        <taxon>Bacillati</taxon>
        <taxon>Actinomycetota</taxon>
        <taxon>Actinomycetes</taxon>
        <taxon>Frankiales</taxon>
        <taxon>Frankiaceae</taxon>
        <taxon>Frankia</taxon>
    </lineage>
</organism>
<accession>A0A4S5E7Y1</accession>
<feature type="region of interest" description="Disordered" evidence="1">
    <location>
        <begin position="37"/>
        <end position="98"/>
    </location>
</feature>
<reference evidence="2 3" key="1">
    <citation type="submission" date="2019-04" db="EMBL/GenBank/DDBJ databases">
        <title>Draft genome sequences for three unisolated Alnus-infective Frankia Sp+ strains, AgTrS, AiOr and AvVan, the first sequenced Frankia strains able to sporulate in-planta.</title>
        <authorList>
            <person name="Bethencourt L."/>
            <person name="Vautrin F."/>
            <person name="Taib N."/>
            <person name="Dubost A."/>
            <person name="Castro-Garcia L."/>
            <person name="Imbaud O."/>
            <person name="Abrouk D."/>
            <person name="Fournier P."/>
            <person name="Briolay J."/>
            <person name="Nguyen A."/>
            <person name="Normand P."/>
            <person name="Fernandez M.P."/>
            <person name="Brochier-Armanet C."/>
            <person name="Herrera-Belaroussi A."/>
        </authorList>
    </citation>
    <scope>NUCLEOTIDE SEQUENCE [LARGE SCALE GENOMIC DNA]</scope>
    <source>
        <strain evidence="2 3">AvVan</strain>
    </source>
</reference>
<evidence type="ECO:0000313" key="2">
    <source>
        <dbReference type="EMBL" id="THJ67590.1"/>
    </source>
</evidence>
<dbReference type="Proteomes" id="UP000305282">
    <property type="component" value="Unassembled WGS sequence"/>
</dbReference>
<proteinExistence type="predicted"/>